<reference evidence="1" key="1">
    <citation type="submission" date="2014-05" db="EMBL/GenBank/DDBJ databases">
        <authorList>
            <person name="Chronopoulou M."/>
        </authorList>
    </citation>
    <scope>NUCLEOTIDE SEQUENCE</scope>
    <source>
        <tissue evidence="1">Whole organism</tissue>
    </source>
</reference>
<proteinExistence type="predicted"/>
<name>A0A0K2UMF9_LEPSM</name>
<protein>
    <submittedName>
        <fullName evidence="1">Uncharacterized protein</fullName>
    </submittedName>
</protein>
<dbReference type="EMBL" id="HACA01021879">
    <property type="protein sequence ID" value="CDW39240.1"/>
    <property type="molecule type" value="Transcribed_RNA"/>
</dbReference>
<feature type="non-terminal residue" evidence="1">
    <location>
        <position position="1"/>
    </location>
</feature>
<organism evidence="1">
    <name type="scientific">Lepeophtheirus salmonis</name>
    <name type="common">Salmon louse</name>
    <name type="synonym">Caligus salmonis</name>
    <dbReference type="NCBI Taxonomy" id="72036"/>
    <lineage>
        <taxon>Eukaryota</taxon>
        <taxon>Metazoa</taxon>
        <taxon>Ecdysozoa</taxon>
        <taxon>Arthropoda</taxon>
        <taxon>Crustacea</taxon>
        <taxon>Multicrustacea</taxon>
        <taxon>Hexanauplia</taxon>
        <taxon>Copepoda</taxon>
        <taxon>Siphonostomatoida</taxon>
        <taxon>Caligidae</taxon>
        <taxon>Lepeophtheirus</taxon>
    </lineage>
</organism>
<sequence>ARSWEPFWSRLSLSPSTLKYHYVRSIHCLTQTASKCDHFISTNTFKEQQVPEF</sequence>
<evidence type="ECO:0000313" key="1">
    <source>
        <dbReference type="EMBL" id="CDW39240.1"/>
    </source>
</evidence>
<accession>A0A0K2UMF9</accession>
<dbReference type="AlphaFoldDB" id="A0A0K2UMF9"/>